<name>A0A104FQL8_9BURK</name>
<protein>
    <submittedName>
        <fullName evidence="2">Uncharacterized protein</fullName>
    </submittedName>
</protein>
<evidence type="ECO:0000256" key="1">
    <source>
        <dbReference type="SAM" id="SignalP"/>
    </source>
</evidence>
<dbReference type="AlphaFoldDB" id="A0A104FQL8"/>
<feature type="signal peptide" evidence="1">
    <location>
        <begin position="1"/>
        <end position="20"/>
    </location>
</feature>
<dbReference type="GeneID" id="93057426"/>
<dbReference type="EMBL" id="LPHB01000093">
    <property type="protein sequence ID" value="KWA52135.1"/>
    <property type="molecule type" value="Genomic_DNA"/>
</dbReference>
<evidence type="ECO:0000313" key="4">
    <source>
        <dbReference type="Proteomes" id="UP000068603"/>
    </source>
</evidence>
<gene>
    <name evidence="3" type="ORF">DF017_30160</name>
    <name evidence="2" type="ORF">WT44_31090</name>
</gene>
<keyword evidence="5" id="KW-1185">Reference proteome</keyword>
<organism evidence="2">
    <name type="scientific">Burkholderia stagnalis</name>
    <dbReference type="NCBI Taxonomy" id="1503054"/>
    <lineage>
        <taxon>Bacteria</taxon>
        <taxon>Pseudomonadati</taxon>
        <taxon>Pseudomonadota</taxon>
        <taxon>Betaproteobacteria</taxon>
        <taxon>Burkholderiales</taxon>
        <taxon>Burkholderiaceae</taxon>
        <taxon>Burkholderia</taxon>
        <taxon>Burkholderia cepacia complex</taxon>
    </lineage>
</organism>
<feature type="chain" id="PRO_5030020015" evidence="1">
    <location>
        <begin position="21"/>
        <end position="61"/>
    </location>
</feature>
<accession>A0A104FQL8</accession>
<proteinExistence type="predicted"/>
<reference evidence="2 4" key="1">
    <citation type="submission" date="2015-11" db="EMBL/GenBank/DDBJ databases">
        <title>Expanding the genomic diversity of Burkholderia species for the development of highly accurate diagnostics.</title>
        <authorList>
            <person name="Sahl J."/>
            <person name="Keim P."/>
            <person name="Wagner D."/>
        </authorList>
    </citation>
    <scope>NUCLEOTIDE SEQUENCE [LARGE SCALE GENOMIC DNA]</scope>
    <source>
        <strain evidence="2 4">MSMB1960WGS</strain>
    </source>
</reference>
<sequence>MKLPVPIALLFALHAGVADAAPRIVYQGTLQGAGEVVMELDSRPAADGTISGRSSMRRLQR</sequence>
<evidence type="ECO:0000313" key="2">
    <source>
        <dbReference type="EMBL" id="KWA52135.1"/>
    </source>
</evidence>
<evidence type="ECO:0000313" key="3">
    <source>
        <dbReference type="EMBL" id="RQY84036.1"/>
    </source>
</evidence>
<reference evidence="3 5" key="2">
    <citation type="submission" date="2018-08" db="EMBL/GenBank/DDBJ databases">
        <title>Comparative analysis of Burkholderia isolates from Puerto Rico.</title>
        <authorList>
            <person name="Hall C."/>
            <person name="Sahl J."/>
            <person name="Wagner D."/>
        </authorList>
    </citation>
    <scope>NUCLEOTIDE SEQUENCE [LARGE SCALE GENOMIC DNA]</scope>
    <source>
        <strain evidence="3 5">Bp8966</strain>
    </source>
</reference>
<dbReference type="Proteomes" id="UP000068603">
    <property type="component" value="Unassembled WGS sequence"/>
</dbReference>
<dbReference type="RefSeq" id="WP_059907732.1">
    <property type="nucleotide sequence ID" value="NZ_CP156686.1"/>
</dbReference>
<keyword evidence="1" id="KW-0732">Signal</keyword>
<comment type="caution">
    <text evidence="2">The sequence shown here is derived from an EMBL/GenBank/DDBJ whole genome shotgun (WGS) entry which is preliminary data.</text>
</comment>
<dbReference type="EMBL" id="QTPM01000055">
    <property type="protein sequence ID" value="RQY84036.1"/>
    <property type="molecule type" value="Genomic_DNA"/>
</dbReference>
<evidence type="ECO:0000313" key="5">
    <source>
        <dbReference type="Proteomes" id="UP000281098"/>
    </source>
</evidence>
<dbReference type="Proteomes" id="UP000281098">
    <property type="component" value="Unassembled WGS sequence"/>
</dbReference>